<dbReference type="InterPro" id="IPR012675">
    <property type="entry name" value="Beta-grasp_dom_sf"/>
</dbReference>
<organism evidence="4 5">
    <name type="scientific">Natronobacterium lacisalsi AJ5</name>
    <dbReference type="NCBI Taxonomy" id="358396"/>
    <lineage>
        <taxon>Archaea</taxon>
        <taxon>Methanobacteriati</taxon>
        <taxon>Methanobacteriota</taxon>
        <taxon>Stenosarchaea group</taxon>
        <taxon>Halobacteria</taxon>
        <taxon>Halobacteriales</taxon>
        <taxon>Natrialbaceae</taxon>
        <taxon>Natronobacterium</taxon>
    </lineage>
</organism>
<evidence type="ECO:0000313" key="6">
    <source>
        <dbReference type="Proteomes" id="UP000186547"/>
    </source>
</evidence>
<dbReference type="Pfam" id="PF00111">
    <property type="entry name" value="Fer2"/>
    <property type="match status" value="1"/>
</dbReference>
<dbReference type="CDD" id="cd00207">
    <property type="entry name" value="fer2"/>
    <property type="match status" value="1"/>
</dbReference>
<sequence length="124" mass="13443">MPTVYYRGERIECERGAILRDVLLEAGLSPHNGMADTLNCGGHATCGTCAVRVEGDVSEPTAAERRRLSVPPLRGREGLRLACQTEVRGDLEVRKGEGFWGQREPSDDGRAESDEQSDAPESTG</sequence>
<dbReference type="Proteomes" id="UP000186547">
    <property type="component" value="Chromosome"/>
</dbReference>
<feature type="domain" description="2Fe-2S ferredoxin-type" evidence="2">
    <location>
        <begin position="1"/>
        <end position="99"/>
    </location>
</feature>
<evidence type="ECO:0000259" key="2">
    <source>
        <dbReference type="PROSITE" id="PS51085"/>
    </source>
</evidence>
<dbReference type="EMBL" id="AOLZ01000032">
    <property type="protein sequence ID" value="EMA34416.1"/>
    <property type="molecule type" value="Genomic_DNA"/>
</dbReference>
<dbReference type="eggNOG" id="arCOG02987">
    <property type="taxonomic scope" value="Archaea"/>
</dbReference>
<accession>M0LLM4</accession>
<feature type="compositionally biased region" description="Basic and acidic residues" evidence="1">
    <location>
        <begin position="104"/>
        <end position="113"/>
    </location>
</feature>
<dbReference type="RefSeq" id="WP_007141289.1">
    <property type="nucleotide sequence ID" value="NZ_AOLZ01000032.1"/>
</dbReference>
<evidence type="ECO:0000256" key="1">
    <source>
        <dbReference type="SAM" id="MobiDB-lite"/>
    </source>
</evidence>
<dbReference type="AlphaFoldDB" id="M0LLM4"/>
<gene>
    <name evidence="4" type="ORF">C445_07817</name>
    <name evidence="3" type="ORF">CHINAEXTREME_04555</name>
</gene>
<dbReference type="STRING" id="358396.CHINAEXTREME_04555"/>
<reference evidence="3 6" key="1">
    <citation type="journal article" date="2011" name="J. Bacteriol.">
        <title>Genome sequence of Halobiforma lacisalsi AJ5, an extremely halophilic archaeon which harbors a bop gene.</title>
        <authorList>
            <person name="Jiang X."/>
            <person name="Wang S."/>
            <person name="Cheng H."/>
            <person name="Huo Y."/>
            <person name="Zhang X."/>
            <person name="Zhu X."/>
            <person name="Han X."/>
            <person name="Ni P."/>
            <person name="Wu M."/>
        </authorList>
    </citation>
    <scope>NUCLEOTIDE SEQUENCE [LARGE SCALE GENOMIC DNA]</scope>
    <source>
        <strain evidence="3 6">AJ5</strain>
    </source>
</reference>
<dbReference type="InterPro" id="IPR001041">
    <property type="entry name" value="2Fe-2S_ferredoxin-type"/>
</dbReference>
<evidence type="ECO:0000313" key="3">
    <source>
        <dbReference type="EMBL" id="APW97084.1"/>
    </source>
</evidence>
<reference evidence="3" key="3">
    <citation type="submission" date="2017-01" db="EMBL/GenBank/DDBJ databases">
        <authorList>
            <person name="Mah S.A."/>
            <person name="Swanson W.J."/>
            <person name="Moy G.W."/>
            <person name="Vacquier V.D."/>
        </authorList>
    </citation>
    <scope>NUCLEOTIDE SEQUENCE</scope>
    <source>
        <strain evidence="3">AJ5</strain>
    </source>
</reference>
<keyword evidence="5" id="KW-1185">Reference proteome</keyword>
<dbReference type="PROSITE" id="PS51085">
    <property type="entry name" value="2FE2S_FER_2"/>
    <property type="match status" value="1"/>
</dbReference>
<dbReference type="GO" id="GO:0051536">
    <property type="term" value="F:iron-sulfur cluster binding"/>
    <property type="evidence" value="ECO:0007669"/>
    <property type="project" value="InterPro"/>
</dbReference>
<dbReference type="PATRIC" id="fig|358396.7.peg.1578"/>
<feature type="region of interest" description="Disordered" evidence="1">
    <location>
        <begin position="94"/>
        <end position="124"/>
    </location>
</feature>
<name>M0LLM4_NATLA</name>
<dbReference type="SUPFAM" id="SSF54292">
    <property type="entry name" value="2Fe-2S ferredoxin-like"/>
    <property type="match status" value="1"/>
</dbReference>
<dbReference type="EMBL" id="CP019285">
    <property type="protein sequence ID" value="APW97084.1"/>
    <property type="molecule type" value="Genomic_DNA"/>
</dbReference>
<dbReference type="Gene3D" id="3.10.20.30">
    <property type="match status" value="1"/>
</dbReference>
<reference evidence="4 5" key="2">
    <citation type="journal article" date="2014" name="PLoS Genet.">
        <title>Phylogenetically driven sequencing of extremely halophilic archaea reveals strategies for static and dynamic osmo-response.</title>
        <authorList>
            <person name="Becker E.A."/>
            <person name="Seitzer P.M."/>
            <person name="Tritt A."/>
            <person name="Larsen D."/>
            <person name="Krusor M."/>
            <person name="Yao A.I."/>
            <person name="Wu D."/>
            <person name="Madern D."/>
            <person name="Eisen J.A."/>
            <person name="Darling A.E."/>
            <person name="Facciotti M.T."/>
        </authorList>
    </citation>
    <scope>NUCLEOTIDE SEQUENCE [LARGE SCALE GENOMIC DNA]</scope>
    <source>
        <strain evidence="4 5">AJ5</strain>
    </source>
</reference>
<dbReference type="KEGG" id="hlc:CHINAEXTREME04555"/>
<dbReference type="Proteomes" id="UP000011555">
    <property type="component" value="Unassembled WGS sequence"/>
</dbReference>
<dbReference type="InterPro" id="IPR036010">
    <property type="entry name" value="2Fe-2S_ferredoxin-like_sf"/>
</dbReference>
<proteinExistence type="predicted"/>
<evidence type="ECO:0000313" key="4">
    <source>
        <dbReference type="EMBL" id="EMA34416.1"/>
    </source>
</evidence>
<evidence type="ECO:0000313" key="5">
    <source>
        <dbReference type="Proteomes" id="UP000011555"/>
    </source>
</evidence>
<dbReference type="GeneID" id="30920369"/>
<protein>
    <submittedName>
        <fullName evidence="3">(2Fe-2S)-binding protein</fullName>
    </submittedName>
    <submittedName>
        <fullName evidence="4">Ferredoxin</fullName>
    </submittedName>
</protein>